<evidence type="ECO:0000256" key="1">
    <source>
        <dbReference type="ARBA" id="ARBA00001561"/>
    </source>
</evidence>
<sequence length="193" mass="21871">MKGIKLIALSAFSTAFLSFTPVNKKYIVIDAGHGGNDMGAVYQGISEKDITLHIAHEIEKINTTQDKYEVILTRGSDDDIILADRTAKINDLKPEMVISLHVNSNPKEETPDKGTEIFVQNSDSSRKLAEKISKKFNVRKIEERNLHMLRESQSPTVLVELGFVNNTEDRRYMTSEKGQQEIAKKFIEVIKEY</sequence>
<dbReference type="PANTHER" id="PTHR30404:SF0">
    <property type="entry name" value="N-ACETYLMURAMOYL-L-ALANINE AMIDASE AMIC"/>
    <property type="match status" value="1"/>
</dbReference>
<evidence type="ECO:0000259" key="4">
    <source>
        <dbReference type="SMART" id="SM00646"/>
    </source>
</evidence>
<dbReference type="STRING" id="445961.IW15_05755"/>
<dbReference type="EMBL" id="JPRH01000002">
    <property type="protein sequence ID" value="KFF13300.1"/>
    <property type="molecule type" value="Genomic_DNA"/>
</dbReference>
<evidence type="ECO:0000313" key="5">
    <source>
        <dbReference type="EMBL" id="KFF13300.1"/>
    </source>
</evidence>
<organism evidence="5 6">
    <name type="scientific">Chryseobacterium soli</name>
    <dbReference type="NCBI Taxonomy" id="445961"/>
    <lineage>
        <taxon>Bacteria</taxon>
        <taxon>Pseudomonadati</taxon>
        <taxon>Bacteroidota</taxon>
        <taxon>Flavobacteriia</taxon>
        <taxon>Flavobacteriales</taxon>
        <taxon>Weeksellaceae</taxon>
        <taxon>Chryseobacterium group</taxon>
        <taxon>Chryseobacterium</taxon>
    </lineage>
</organism>
<dbReference type="Proteomes" id="UP000028705">
    <property type="component" value="Unassembled WGS sequence"/>
</dbReference>
<evidence type="ECO:0000256" key="3">
    <source>
        <dbReference type="ARBA" id="ARBA00022801"/>
    </source>
</evidence>
<dbReference type="Pfam" id="PF01520">
    <property type="entry name" value="Amidase_3"/>
    <property type="match status" value="1"/>
</dbReference>
<dbReference type="GO" id="GO:0008745">
    <property type="term" value="F:N-acetylmuramoyl-L-alanine amidase activity"/>
    <property type="evidence" value="ECO:0007669"/>
    <property type="project" value="UniProtKB-EC"/>
</dbReference>
<dbReference type="SMART" id="SM00646">
    <property type="entry name" value="Ami_3"/>
    <property type="match status" value="1"/>
</dbReference>
<dbReference type="GO" id="GO:0009253">
    <property type="term" value="P:peptidoglycan catabolic process"/>
    <property type="evidence" value="ECO:0007669"/>
    <property type="project" value="InterPro"/>
</dbReference>
<dbReference type="eggNOG" id="COG0860">
    <property type="taxonomic scope" value="Bacteria"/>
</dbReference>
<gene>
    <name evidence="5" type="ORF">IW15_05755</name>
</gene>
<dbReference type="OrthoDB" id="9806267at2"/>
<dbReference type="EC" id="3.5.1.28" evidence="2"/>
<dbReference type="GO" id="GO:0030288">
    <property type="term" value="C:outer membrane-bounded periplasmic space"/>
    <property type="evidence" value="ECO:0007669"/>
    <property type="project" value="TreeGrafter"/>
</dbReference>
<evidence type="ECO:0000313" key="6">
    <source>
        <dbReference type="Proteomes" id="UP000028705"/>
    </source>
</evidence>
<keyword evidence="3" id="KW-0378">Hydrolase</keyword>
<accession>A0A086A9D6</accession>
<reference evidence="5 6" key="1">
    <citation type="submission" date="2014-07" db="EMBL/GenBank/DDBJ databases">
        <title>Genome of Chryseobacterium soli DSM 19298.</title>
        <authorList>
            <person name="Stropko S.J."/>
            <person name="Pipes S.E."/>
            <person name="Newman J."/>
        </authorList>
    </citation>
    <scope>NUCLEOTIDE SEQUENCE [LARGE SCALE GENOMIC DNA]</scope>
    <source>
        <strain evidence="5 6">DSM 19298</strain>
    </source>
</reference>
<dbReference type="InterPro" id="IPR050695">
    <property type="entry name" value="N-acetylmuramoyl_amidase_3"/>
</dbReference>
<dbReference type="RefSeq" id="WP_034709948.1">
    <property type="nucleotide sequence ID" value="NZ_JAODPJ010000003.1"/>
</dbReference>
<proteinExistence type="predicted"/>
<protein>
    <recommendedName>
        <fullName evidence="2">N-acetylmuramoyl-L-alanine amidase</fullName>
        <ecNumber evidence="2">3.5.1.28</ecNumber>
    </recommendedName>
</protein>
<comment type="caution">
    <text evidence="5">The sequence shown here is derived from an EMBL/GenBank/DDBJ whole genome shotgun (WGS) entry which is preliminary data.</text>
</comment>
<name>A0A086A9D6_9FLAO</name>
<feature type="domain" description="MurNAc-LAA" evidence="4">
    <location>
        <begin position="86"/>
        <end position="188"/>
    </location>
</feature>
<dbReference type="AlphaFoldDB" id="A0A086A9D6"/>
<dbReference type="PANTHER" id="PTHR30404">
    <property type="entry name" value="N-ACETYLMURAMOYL-L-ALANINE AMIDASE"/>
    <property type="match status" value="1"/>
</dbReference>
<comment type="catalytic activity">
    <reaction evidence="1">
        <text>Hydrolyzes the link between N-acetylmuramoyl residues and L-amino acid residues in certain cell-wall glycopeptides.</text>
        <dbReference type="EC" id="3.5.1.28"/>
    </reaction>
</comment>
<dbReference type="InterPro" id="IPR002508">
    <property type="entry name" value="MurNAc-LAA_cat"/>
</dbReference>
<dbReference type="SUPFAM" id="SSF53187">
    <property type="entry name" value="Zn-dependent exopeptidases"/>
    <property type="match status" value="1"/>
</dbReference>
<evidence type="ECO:0000256" key="2">
    <source>
        <dbReference type="ARBA" id="ARBA00011901"/>
    </source>
</evidence>
<dbReference type="Gene3D" id="3.40.630.40">
    <property type="entry name" value="Zn-dependent exopeptidases"/>
    <property type="match status" value="1"/>
</dbReference>
<dbReference type="CDD" id="cd02696">
    <property type="entry name" value="MurNAc-LAA"/>
    <property type="match status" value="1"/>
</dbReference>
<keyword evidence="6" id="KW-1185">Reference proteome</keyword>